<dbReference type="InParanoid" id="B0DM19"/>
<dbReference type="HOGENOM" id="CLU_2942164_0_0_1"/>
<dbReference type="KEGG" id="lbc:LACBIDRAFT_304636"/>
<keyword evidence="2" id="KW-1185">Reference proteome</keyword>
<name>B0DM19_LACBS</name>
<accession>B0DM19</accession>
<proteinExistence type="predicted"/>
<sequence length="60" mass="6965">MPFDHAHHFPARICLQHSTHSLSWSKFISDRISAAFFTTHGLTTRVIYQHSLISSFKPIR</sequence>
<dbReference type="EMBL" id="DS547118">
    <property type="protein sequence ID" value="EDR04489.1"/>
    <property type="molecule type" value="Genomic_DNA"/>
</dbReference>
<reference evidence="1 2" key="1">
    <citation type="journal article" date="2008" name="Nature">
        <title>The genome of Laccaria bicolor provides insights into mycorrhizal symbiosis.</title>
        <authorList>
            <person name="Martin F."/>
            <person name="Aerts A."/>
            <person name="Ahren D."/>
            <person name="Brun A."/>
            <person name="Danchin E.G.J."/>
            <person name="Duchaussoy F."/>
            <person name="Gibon J."/>
            <person name="Kohler A."/>
            <person name="Lindquist E."/>
            <person name="Pereda V."/>
            <person name="Salamov A."/>
            <person name="Shapiro H.J."/>
            <person name="Wuyts J."/>
            <person name="Blaudez D."/>
            <person name="Buee M."/>
            <person name="Brokstein P."/>
            <person name="Canbaeck B."/>
            <person name="Cohen D."/>
            <person name="Courty P.E."/>
            <person name="Coutinho P.M."/>
            <person name="Delaruelle C."/>
            <person name="Detter J.C."/>
            <person name="Deveau A."/>
            <person name="DiFazio S."/>
            <person name="Duplessis S."/>
            <person name="Fraissinet-Tachet L."/>
            <person name="Lucic E."/>
            <person name="Frey-Klett P."/>
            <person name="Fourrey C."/>
            <person name="Feussner I."/>
            <person name="Gay G."/>
            <person name="Grimwood J."/>
            <person name="Hoegger P.J."/>
            <person name="Jain P."/>
            <person name="Kilaru S."/>
            <person name="Labbe J."/>
            <person name="Lin Y.C."/>
            <person name="Legue V."/>
            <person name="Le Tacon F."/>
            <person name="Marmeisse R."/>
            <person name="Melayah D."/>
            <person name="Montanini B."/>
            <person name="Muratet M."/>
            <person name="Nehls U."/>
            <person name="Niculita-Hirzel H."/>
            <person name="Oudot-Le Secq M.P."/>
            <person name="Peter M."/>
            <person name="Quesneville H."/>
            <person name="Rajashekar B."/>
            <person name="Reich M."/>
            <person name="Rouhier N."/>
            <person name="Schmutz J."/>
            <person name="Yin T."/>
            <person name="Chalot M."/>
            <person name="Henrissat B."/>
            <person name="Kuees U."/>
            <person name="Lucas S."/>
            <person name="Van de Peer Y."/>
            <person name="Podila G.K."/>
            <person name="Polle A."/>
            <person name="Pukkila P.J."/>
            <person name="Richardson P.M."/>
            <person name="Rouze P."/>
            <person name="Sanders I.R."/>
            <person name="Stajich J.E."/>
            <person name="Tunlid A."/>
            <person name="Tuskan G."/>
            <person name="Grigoriev I.V."/>
        </authorList>
    </citation>
    <scope>NUCLEOTIDE SEQUENCE [LARGE SCALE GENOMIC DNA]</scope>
    <source>
        <strain evidence="2">S238N-H82 / ATCC MYA-4686</strain>
    </source>
</reference>
<protein>
    <submittedName>
        <fullName evidence="1">Predicted protein</fullName>
    </submittedName>
</protein>
<dbReference type="GeneID" id="6080598"/>
<evidence type="ECO:0000313" key="2">
    <source>
        <dbReference type="Proteomes" id="UP000001194"/>
    </source>
</evidence>
<dbReference type="AlphaFoldDB" id="B0DM19"/>
<organism evidence="2">
    <name type="scientific">Laccaria bicolor (strain S238N-H82 / ATCC MYA-4686)</name>
    <name type="common">Bicoloured deceiver</name>
    <name type="synonym">Laccaria laccata var. bicolor</name>
    <dbReference type="NCBI Taxonomy" id="486041"/>
    <lineage>
        <taxon>Eukaryota</taxon>
        <taxon>Fungi</taxon>
        <taxon>Dikarya</taxon>
        <taxon>Basidiomycota</taxon>
        <taxon>Agaricomycotina</taxon>
        <taxon>Agaricomycetes</taxon>
        <taxon>Agaricomycetidae</taxon>
        <taxon>Agaricales</taxon>
        <taxon>Agaricineae</taxon>
        <taxon>Hydnangiaceae</taxon>
        <taxon>Laccaria</taxon>
    </lineage>
</organism>
<dbReference type="Proteomes" id="UP000001194">
    <property type="component" value="Unassembled WGS sequence"/>
</dbReference>
<dbReference type="RefSeq" id="XP_001885008.1">
    <property type="nucleotide sequence ID" value="XM_001884973.1"/>
</dbReference>
<evidence type="ECO:0000313" key="1">
    <source>
        <dbReference type="EMBL" id="EDR04489.1"/>
    </source>
</evidence>
<gene>
    <name evidence="1" type="ORF">LACBIDRAFT_304636</name>
</gene>